<evidence type="ECO:0000259" key="1">
    <source>
        <dbReference type="Pfam" id="PF19054"/>
    </source>
</evidence>
<keyword evidence="3" id="KW-1185">Reference proteome</keyword>
<dbReference type="RefSeq" id="WP_249458538.1">
    <property type="nucleotide sequence ID" value="NZ_JAMCCK010000013.1"/>
</dbReference>
<comment type="caution">
    <text evidence="2">The sequence shown here is derived from an EMBL/GenBank/DDBJ whole genome shotgun (WGS) entry which is preliminary data.</text>
</comment>
<dbReference type="EMBL" id="JAMCCK010000013">
    <property type="protein sequence ID" value="MCL3993798.1"/>
    <property type="molecule type" value="Genomic_DNA"/>
</dbReference>
<dbReference type="InterPro" id="IPR001387">
    <property type="entry name" value="Cro/C1-type_HTH"/>
</dbReference>
<sequence length="286" mass="32599">MARGKDIDGSASVPAFYGKELRWKREAAGLSLEAFLEGSFYGKTYLSDIERGERRMPLDLARHSDRVLGTDGFFERRCEDVRKARKSSHAEYFADVLELEKHALEFEEWDPMLIPGPLQLESYIRAVVLSAYPAEPEERLAAKVADRRSRAWLYEDKDSPESWIVLHEAILLQPILPPNEMAEQLAHIAEVLRRRRAFAQLVPRKLGAHPFMMSMARFMTFADAPPIMYTEGMYSGQLIDDPVLVKQYSKAYGRLRAAALDPDASLNLIEQAAEDYRNGKQPHALE</sequence>
<dbReference type="InterPro" id="IPR010982">
    <property type="entry name" value="Lambda_DNA-bd_dom_sf"/>
</dbReference>
<reference evidence="2 3" key="1">
    <citation type="submission" date="2022-05" db="EMBL/GenBank/DDBJ databases">
        <title>Genome Resource of Streptomyces lavenduligriseus GA1-1, a Strain with Broad-Spectrum Antifungal Activity against Phytopathogenic Fungi.</title>
        <authorList>
            <person name="Qi D."/>
        </authorList>
    </citation>
    <scope>NUCLEOTIDE SEQUENCE [LARGE SCALE GENOMIC DNA]</scope>
    <source>
        <strain evidence="2 3">GA1-1</strain>
    </source>
</reference>
<name>A0ABT0NQR2_9ACTN</name>
<evidence type="ECO:0000313" key="3">
    <source>
        <dbReference type="Proteomes" id="UP001202052"/>
    </source>
</evidence>
<dbReference type="Pfam" id="PF13560">
    <property type="entry name" value="HTH_31"/>
    <property type="match status" value="1"/>
</dbReference>
<dbReference type="SUPFAM" id="SSF47413">
    <property type="entry name" value="lambda repressor-like DNA-binding domains"/>
    <property type="match status" value="1"/>
</dbReference>
<evidence type="ECO:0000313" key="2">
    <source>
        <dbReference type="EMBL" id="MCL3993798.1"/>
    </source>
</evidence>
<dbReference type="InterPro" id="IPR043917">
    <property type="entry name" value="DUF5753"/>
</dbReference>
<dbReference type="Proteomes" id="UP001202052">
    <property type="component" value="Unassembled WGS sequence"/>
</dbReference>
<dbReference type="CDD" id="cd00093">
    <property type="entry name" value="HTH_XRE"/>
    <property type="match status" value="1"/>
</dbReference>
<dbReference type="Pfam" id="PF19054">
    <property type="entry name" value="DUF5753"/>
    <property type="match status" value="1"/>
</dbReference>
<protein>
    <submittedName>
        <fullName evidence="2">Helix-turn-helix transcriptional regulator</fullName>
    </submittedName>
</protein>
<accession>A0ABT0NQR2</accession>
<proteinExistence type="predicted"/>
<organism evidence="2 3">
    <name type="scientific">Streptomyces lavenduligriseus</name>
    <dbReference type="NCBI Taxonomy" id="67315"/>
    <lineage>
        <taxon>Bacteria</taxon>
        <taxon>Bacillati</taxon>
        <taxon>Actinomycetota</taxon>
        <taxon>Actinomycetes</taxon>
        <taxon>Kitasatosporales</taxon>
        <taxon>Streptomycetaceae</taxon>
        <taxon>Streptomyces</taxon>
    </lineage>
</organism>
<dbReference type="Gene3D" id="1.10.260.40">
    <property type="entry name" value="lambda repressor-like DNA-binding domains"/>
    <property type="match status" value="1"/>
</dbReference>
<gene>
    <name evidence="2" type="ORF">M4438_09700</name>
</gene>
<feature type="domain" description="DUF5753" evidence="1">
    <location>
        <begin position="93"/>
        <end position="271"/>
    </location>
</feature>